<protein>
    <recommendedName>
        <fullName evidence="2">ubiquitinyl hydrolase 1</fullName>
        <ecNumber evidence="2">3.4.19.12</ecNumber>
    </recommendedName>
</protein>
<evidence type="ECO:0000256" key="5">
    <source>
        <dbReference type="ARBA" id="ARBA00022801"/>
    </source>
</evidence>
<evidence type="ECO:0000256" key="3">
    <source>
        <dbReference type="ARBA" id="ARBA00022670"/>
    </source>
</evidence>
<dbReference type="InterPro" id="IPR042468">
    <property type="entry name" value="Peptidase_C65_otubain_sub1"/>
</dbReference>
<dbReference type="SUPFAM" id="SSF54001">
    <property type="entry name" value="Cysteine proteinases"/>
    <property type="match status" value="1"/>
</dbReference>
<dbReference type="Gene3D" id="3.30.200.60">
    <property type="entry name" value="Peptidase C65 Otubain, subdomain 1"/>
    <property type="match status" value="1"/>
</dbReference>
<dbReference type="GO" id="GO:0004843">
    <property type="term" value="F:cysteine-type deubiquitinase activity"/>
    <property type="evidence" value="ECO:0007669"/>
    <property type="project" value="UniProtKB-EC"/>
</dbReference>
<evidence type="ECO:0000256" key="4">
    <source>
        <dbReference type="ARBA" id="ARBA00022786"/>
    </source>
</evidence>
<accession>A0A4Q9MUZ8</accession>
<keyword evidence="3" id="KW-0645">Protease</keyword>
<dbReference type="PROSITE" id="PS50802">
    <property type="entry name" value="OTU"/>
    <property type="match status" value="1"/>
</dbReference>
<dbReference type="GO" id="GO:0006508">
    <property type="term" value="P:proteolysis"/>
    <property type="evidence" value="ECO:0007669"/>
    <property type="project" value="UniProtKB-KW"/>
</dbReference>
<feature type="region of interest" description="Disordered" evidence="7">
    <location>
        <begin position="1"/>
        <end position="52"/>
    </location>
</feature>
<dbReference type="Proteomes" id="UP000292957">
    <property type="component" value="Unassembled WGS sequence"/>
</dbReference>
<dbReference type="AlphaFoldDB" id="A0A4Q9MUZ8"/>
<comment type="catalytic activity">
    <reaction evidence="1">
        <text>Thiol-dependent hydrolysis of ester, thioester, amide, peptide and isopeptide bonds formed by the C-terminal Gly of ubiquitin (a 76-residue protein attached to proteins as an intracellular targeting signal).</text>
        <dbReference type="EC" id="3.4.19.12"/>
    </reaction>
</comment>
<dbReference type="EC" id="3.4.19.12" evidence="2"/>
<name>A0A4Q9MUZ8_9APHY</name>
<feature type="compositionally biased region" description="Acidic residues" evidence="7">
    <location>
        <begin position="42"/>
        <end position="52"/>
    </location>
</feature>
<sequence>MTGALFGDSTSLHVNVPAGGSGQPAPASRSPEAPRIRTSDLPDVDDFAPDDDDVRMADASQEFEELPPAGLFDHVQAFPGDGLPVPDRPLIAPLVPMLTLREEYENGSQGFVKQIDWLMDQGWIGIRRARGDGDCFYRALAFAYVENILNASDNLLAASSALSVLEATIPQLENVGFQRMVFEDFYDCLAGLINQVINPVDNRLLTIDLLLEAFNNPEVSNSIVVYLRLLTSAEIKTNPDYAAFLLHPETGEQMDPENFCNNFVEAVGKEADHPQMNALSTALKVNVNIAYLDGHDPQGQVSFVPFQNAPFTFIEPVNLLYRPGHYDILDRRDADPMPPLLV</sequence>
<keyword evidence="6" id="KW-0788">Thiol protease</keyword>
<evidence type="ECO:0000259" key="8">
    <source>
        <dbReference type="PROSITE" id="PS50802"/>
    </source>
</evidence>
<dbReference type="GO" id="GO:0043130">
    <property type="term" value="F:ubiquitin binding"/>
    <property type="evidence" value="ECO:0007669"/>
    <property type="project" value="TreeGrafter"/>
</dbReference>
<dbReference type="Pfam" id="PF10275">
    <property type="entry name" value="Peptidase_C65"/>
    <property type="match status" value="1"/>
</dbReference>
<dbReference type="GO" id="GO:0005634">
    <property type="term" value="C:nucleus"/>
    <property type="evidence" value="ECO:0007669"/>
    <property type="project" value="TreeGrafter"/>
</dbReference>
<evidence type="ECO:0000256" key="7">
    <source>
        <dbReference type="SAM" id="MobiDB-lite"/>
    </source>
</evidence>
<dbReference type="InterPro" id="IPR019400">
    <property type="entry name" value="Peptidase_C65_otubain"/>
</dbReference>
<dbReference type="Gene3D" id="1.20.1300.20">
    <property type="entry name" value="Peptidase C65 Otubain, subdomain 2"/>
    <property type="match status" value="1"/>
</dbReference>
<feature type="domain" description="OTU" evidence="8">
    <location>
        <begin position="124"/>
        <end position="332"/>
    </location>
</feature>
<dbReference type="CDD" id="cd22749">
    <property type="entry name" value="Otubain_C65"/>
    <property type="match status" value="1"/>
</dbReference>
<dbReference type="OrthoDB" id="18915at2759"/>
<dbReference type="InterPro" id="IPR042467">
    <property type="entry name" value="Peptidase_C65_otubain_sub2"/>
</dbReference>
<organism evidence="9">
    <name type="scientific">Dichomitus squalens</name>
    <dbReference type="NCBI Taxonomy" id="114155"/>
    <lineage>
        <taxon>Eukaryota</taxon>
        <taxon>Fungi</taxon>
        <taxon>Dikarya</taxon>
        <taxon>Basidiomycota</taxon>
        <taxon>Agaricomycotina</taxon>
        <taxon>Agaricomycetes</taxon>
        <taxon>Polyporales</taxon>
        <taxon>Polyporaceae</taxon>
        <taxon>Dichomitus</taxon>
    </lineage>
</organism>
<evidence type="ECO:0000256" key="2">
    <source>
        <dbReference type="ARBA" id="ARBA00012759"/>
    </source>
</evidence>
<dbReference type="InterPro" id="IPR003323">
    <property type="entry name" value="OTU_dom"/>
</dbReference>
<evidence type="ECO:0000256" key="1">
    <source>
        <dbReference type="ARBA" id="ARBA00000707"/>
    </source>
</evidence>
<dbReference type="PANTHER" id="PTHR12931">
    <property type="entry name" value="UBIQUITIN THIOLESTERASE PROTEIN OTUB"/>
    <property type="match status" value="1"/>
</dbReference>
<evidence type="ECO:0000256" key="6">
    <source>
        <dbReference type="ARBA" id="ARBA00022807"/>
    </source>
</evidence>
<keyword evidence="5" id="KW-0378">Hydrolase</keyword>
<proteinExistence type="predicted"/>
<dbReference type="GO" id="GO:0071108">
    <property type="term" value="P:protein K48-linked deubiquitination"/>
    <property type="evidence" value="ECO:0007669"/>
    <property type="project" value="TreeGrafter"/>
</dbReference>
<keyword evidence="4" id="KW-0833">Ubl conjugation pathway</keyword>
<evidence type="ECO:0000313" key="9">
    <source>
        <dbReference type="EMBL" id="TBU31197.1"/>
    </source>
</evidence>
<gene>
    <name evidence="9" type="ORF">BD311DRAFT_752835</name>
</gene>
<dbReference type="EMBL" id="ML143400">
    <property type="protein sequence ID" value="TBU31197.1"/>
    <property type="molecule type" value="Genomic_DNA"/>
</dbReference>
<reference evidence="9" key="1">
    <citation type="submission" date="2019-01" db="EMBL/GenBank/DDBJ databases">
        <title>Draft genome sequences of three monokaryotic isolates of the white-rot basidiomycete fungus Dichomitus squalens.</title>
        <authorList>
            <consortium name="DOE Joint Genome Institute"/>
            <person name="Lopez S.C."/>
            <person name="Andreopoulos B."/>
            <person name="Pangilinan J."/>
            <person name="Lipzen A."/>
            <person name="Riley R."/>
            <person name="Ahrendt S."/>
            <person name="Ng V."/>
            <person name="Barry K."/>
            <person name="Daum C."/>
            <person name="Grigoriev I.V."/>
            <person name="Hilden K.S."/>
            <person name="Makela M.R."/>
            <person name="de Vries R.P."/>
        </authorList>
    </citation>
    <scope>NUCLEOTIDE SEQUENCE [LARGE SCALE GENOMIC DNA]</scope>
    <source>
        <strain evidence="9">OM18370.1</strain>
    </source>
</reference>
<dbReference type="PANTHER" id="PTHR12931:SF15">
    <property type="entry name" value="UBIQUITIN THIOESTERASE OTUBAIN-LIKE"/>
    <property type="match status" value="1"/>
</dbReference>
<dbReference type="InterPro" id="IPR038765">
    <property type="entry name" value="Papain-like_cys_pep_sf"/>
</dbReference>